<dbReference type="STRING" id="582675.SAMN05192565_10369"/>
<organism evidence="2 3">
    <name type="scientific">Methylobacterium gossipiicola</name>
    <dbReference type="NCBI Taxonomy" id="582675"/>
    <lineage>
        <taxon>Bacteria</taxon>
        <taxon>Pseudomonadati</taxon>
        <taxon>Pseudomonadota</taxon>
        <taxon>Alphaproteobacteria</taxon>
        <taxon>Hyphomicrobiales</taxon>
        <taxon>Methylobacteriaceae</taxon>
        <taxon>Methylobacterium</taxon>
    </lineage>
</organism>
<keyword evidence="1" id="KW-0472">Membrane</keyword>
<dbReference type="EMBL" id="FOPM01000003">
    <property type="protein sequence ID" value="SFG42725.1"/>
    <property type="molecule type" value="Genomic_DNA"/>
</dbReference>
<dbReference type="Pfam" id="PF04657">
    <property type="entry name" value="DMT_YdcZ"/>
    <property type="match status" value="1"/>
</dbReference>
<dbReference type="InterPro" id="IPR006750">
    <property type="entry name" value="YdcZ"/>
</dbReference>
<feature type="transmembrane region" description="Helical" evidence="1">
    <location>
        <begin position="147"/>
        <end position="163"/>
    </location>
</feature>
<protein>
    <submittedName>
        <fullName evidence="2">Transporter family-2 protein</fullName>
    </submittedName>
</protein>
<dbReference type="AlphaFoldDB" id="A0A1I2RPU2"/>
<evidence type="ECO:0000313" key="2">
    <source>
        <dbReference type="EMBL" id="SFG42725.1"/>
    </source>
</evidence>
<keyword evidence="3" id="KW-1185">Reference proteome</keyword>
<feature type="transmembrane region" description="Helical" evidence="1">
    <location>
        <begin position="53"/>
        <end position="74"/>
    </location>
</feature>
<keyword evidence="1" id="KW-0812">Transmembrane</keyword>
<accession>A0A1I2RPU2</accession>
<sequence>MVVETYRAGGAGDTAEVPMPTLPALFLAALAGVAIVIQQGLNTQLRGVLNSAAWAGFASYFVGLACMALLALVLRDPLPAWNAAARLPWWAWSGGAFGALFIGLGIVLVPVLGAGTFMALLVTGQMLASVAFDHFGWLGLAQRSLDGPRLIGVALLIGGVILIRR</sequence>
<evidence type="ECO:0000313" key="3">
    <source>
        <dbReference type="Proteomes" id="UP000199229"/>
    </source>
</evidence>
<feature type="transmembrane region" description="Helical" evidence="1">
    <location>
        <begin position="119"/>
        <end position="141"/>
    </location>
</feature>
<dbReference type="PANTHER" id="PTHR34821:SF2">
    <property type="entry name" value="INNER MEMBRANE PROTEIN YDCZ"/>
    <property type="match status" value="1"/>
</dbReference>
<feature type="transmembrane region" description="Helical" evidence="1">
    <location>
        <begin position="89"/>
        <end position="112"/>
    </location>
</feature>
<keyword evidence="1" id="KW-1133">Transmembrane helix</keyword>
<dbReference type="Proteomes" id="UP000199229">
    <property type="component" value="Unassembled WGS sequence"/>
</dbReference>
<gene>
    <name evidence="2" type="ORF">SAMN05192565_10369</name>
</gene>
<reference evidence="3" key="1">
    <citation type="submission" date="2016-10" db="EMBL/GenBank/DDBJ databases">
        <authorList>
            <person name="Varghese N."/>
            <person name="Submissions S."/>
        </authorList>
    </citation>
    <scope>NUCLEOTIDE SEQUENCE [LARGE SCALE GENOMIC DNA]</scope>
    <source>
        <strain evidence="3">Gh-105</strain>
    </source>
</reference>
<dbReference type="PANTHER" id="PTHR34821">
    <property type="entry name" value="INNER MEMBRANE PROTEIN YDCZ"/>
    <property type="match status" value="1"/>
</dbReference>
<proteinExistence type="predicted"/>
<evidence type="ECO:0000256" key="1">
    <source>
        <dbReference type="SAM" id="Phobius"/>
    </source>
</evidence>
<name>A0A1I2RPU2_9HYPH</name>
<dbReference type="GO" id="GO:0005886">
    <property type="term" value="C:plasma membrane"/>
    <property type="evidence" value="ECO:0007669"/>
    <property type="project" value="TreeGrafter"/>
</dbReference>
<feature type="transmembrane region" description="Helical" evidence="1">
    <location>
        <begin position="22"/>
        <end position="41"/>
    </location>
</feature>